<evidence type="ECO:0000256" key="3">
    <source>
        <dbReference type="ARBA" id="ARBA00022475"/>
    </source>
</evidence>
<feature type="transmembrane region" description="Helical" evidence="7">
    <location>
        <begin position="144"/>
        <end position="164"/>
    </location>
</feature>
<feature type="transmembrane region" description="Helical" evidence="7">
    <location>
        <begin position="56"/>
        <end position="77"/>
    </location>
</feature>
<dbReference type="InterPro" id="IPR036259">
    <property type="entry name" value="MFS_trans_sf"/>
</dbReference>
<dbReference type="GO" id="GO:0022857">
    <property type="term" value="F:transmembrane transporter activity"/>
    <property type="evidence" value="ECO:0007669"/>
    <property type="project" value="InterPro"/>
</dbReference>
<proteinExistence type="predicted"/>
<dbReference type="PANTHER" id="PTHR23513">
    <property type="entry name" value="INTEGRAL MEMBRANE EFFLUX PROTEIN-RELATED"/>
    <property type="match status" value="1"/>
</dbReference>
<evidence type="ECO:0000256" key="6">
    <source>
        <dbReference type="ARBA" id="ARBA00023136"/>
    </source>
</evidence>
<name>A0A6F8YKK7_9ACTN</name>
<feature type="transmembrane region" description="Helical" evidence="7">
    <location>
        <begin position="32"/>
        <end position="50"/>
    </location>
</feature>
<evidence type="ECO:0000313" key="9">
    <source>
        <dbReference type="EMBL" id="BCB86481.1"/>
    </source>
</evidence>
<feature type="domain" description="Major facilitator superfamily (MFS) profile" evidence="8">
    <location>
        <begin position="23"/>
        <end position="413"/>
    </location>
</feature>
<dbReference type="CDD" id="cd06173">
    <property type="entry name" value="MFS_MefA_like"/>
    <property type="match status" value="1"/>
</dbReference>
<keyword evidence="4 7" id="KW-0812">Transmembrane</keyword>
<organism evidence="9 10">
    <name type="scientific">Phytohabitans suffuscus</name>
    <dbReference type="NCBI Taxonomy" id="624315"/>
    <lineage>
        <taxon>Bacteria</taxon>
        <taxon>Bacillati</taxon>
        <taxon>Actinomycetota</taxon>
        <taxon>Actinomycetes</taxon>
        <taxon>Micromonosporales</taxon>
        <taxon>Micromonosporaceae</taxon>
    </lineage>
</organism>
<dbReference type="KEGG" id="psuu:Psuf_037940"/>
<keyword evidence="6 7" id="KW-0472">Membrane</keyword>
<feature type="transmembrane region" description="Helical" evidence="7">
    <location>
        <begin position="89"/>
        <end position="110"/>
    </location>
</feature>
<dbReference type="PROSITE" id="PS50850">
    <property type="entry name" value="MFS"/>
    <property type="match status" value="1"/>
</dbReference>
<dbReference type="GO" id="GO:0005886">
    <property type="term" value="C:plasma membrane"/>
    <property type="evidence" value="ECO:0007669"/>
    <property type="project" value="UniProtKB-SubCell"/>
</dbReference>
<evidence type="ECO:0000256" key="2">
    <source>
        <dbReference type="ARBA" id="ARBA00022448"/>
    </source>
</evidence>
<keyword evidence="3" id="KW-1003">Cell membrane</keyword>
<sequence length="435" mass="46539">MREAHSLVRAKLSTTFQSLTVRNYRLFATGQLVKLIGVWMMFIAQDWLVLELSDDSATALGVVTALQFTPVLLLTLFSGRLADRYDKRLLLLIGNGAWSVLSVAMSILVLSGAVRLWHVFIFAALLGTANAVETPVRQAFVSELVGVRLLPNALSLSAATFNAARILGPAVAGVGIAVLDVGPVFTISAVSSLAPLLMLVQMRPAELHRQELPPIDERDAAKVTDGLRYVARRPDLVMPMALIMVIGMVLFNFQLTLAALAKTVFNTGAASFGLFTTALAVGALGGALASSGRRERPSAYVVVGSALAFGVLGTLVGFAPAYWLVTLLLVPTGFFMVYFAQASNQRIQLSVDPAYRGRVMALWVLVFLGTNPVSAPIIGLVAEKFGAGTSIWLGGLISVAASVVALAWQLRRTGGRIRLRLRPMPRLYVIHAGVS</sequence>
<feature type="transmembrane region" description="Helical" evidence="7">
    <location>
        <begin position="267"/>
        <end position="287"/>
    </location>
</feature>
<feature type="transmembrane region" description="Helical" evidence="7">
    <location>
        <begin position="170"/>
        <end position="200"/>
    </location>
</feature>
<evidence type="ECO:0000313" key="10">
    <source>
        <dbReference type="Proteomes" id="UP000503011"/>
    </source>
</evidence>
<dbReference type="EMBL" id="AP022871">
    <property type="protein sequence ID" value="BCB86481.1"/>
    <property type="molecule type" value="Genomic_DNA"/>
</dbReference>
<dbReference type="SUPFAM" id="SSF103473">
    <property type="entry name" value="MFS general substrate transporter"/>
    <property type="match status" value="1"/>
</dbReference>
<dbReference type="InterPro" id="IPR020846">
    <property type="entry name" value="MFS_dom"/>
</dbReference>
<protein>
    <submittedName>
        <fullName evidence="9">MFS transporter</fullName>
    </submittedName>
</protein>
<dbReference type="Gene3D" id="1.20.1250.20">
    <property type="entry name" value="MFS general substrate transporter like domains"/>
    <property type="match status" value="1"/>
</dbReference>
<evidence type="ECO:0000259" key="8">
    <source>
        <dbReference type="PROSITE" id="PS50850"/>
    </source>
</evidence>
<evidence type="ECO:0000256" key="7">
    <source>
        <dbReference type="SAM" id="Phobius"/>
    </source>
</evidence>
<reference evidence="9 10" key="2">
    <citation type="submission" date="2020-03" db="EMBL/GenBank/DDBJ databases">
        <authorList>
            <person name="Ichikawa N."/>
            <person name="Kimura A."/>
            <person name="Kitahashi Y."/>
            <person name="Uohara A."/>
        </authorList>
    </citation>
    <scope>NUCLEOTIDE SEQUENCE [LARGE SCALE GENOMIC DNA]</scope>
    <source>
        <strain evidence="9 10">NBRC 105367</strain>
    </source>
</reference>
<evidence type="ECO:0000256" key="5">
    <source>
        <dbReference type="ARBA" id="ARBA00022989"/>
    </source>
</evidence>
<dbReference type="InterPro" id="IPR010290">
    <property type="entry name" value="TM_effector"/>
</dbReference>
<dbReference type="Proteomes" id="UP000503011">
    <property type="component" value="Chromosome"/>
</dbReference>
<keyword evidence="5 7" id="KW-1133">Transmembrane helix</keyword>
<dbReference type="Pfam" id="PF05977">
    <property type="entry name" value="MFS_3"/>
    <property type="match status" value="1"/>
</dbReference>
<feature type="transmembrane region" description="Helical" evidence="7">
    <location>
        <begin position="322"/>
        <end position="340"/>
    </location>
</feature>
<dbReference type="PANTHER" id="PTHR23513:SF11">
    <property type="entry name" value="STAPHYLOFERRIN A TRANSPORTER"/>
    <property type="match status" value="1"/>
</dbReference>
<dbReference type="AlphaFoldDB" id="A0A6F8YKK7"/>
<evidence type="ECO:0000256" key="1">
    <source>
        <dbReference type="ARBA" id="ARBA00004651"/>
    </source>
</evidence>
<reference evidence="9 10" key="1">
    <citation type="submission" date="2020-03" db="EMBL/GenBank/DDBJ databases">
        <title>Whole genome shotgun sequence of Phytohabitans suffuscus NBRC 105367.</title>
        <authorList>
            <person name="Komaki H."/>
            <person name="Tamura T."/>
        </authorList>
    </citation>
    <scope>NUCLEOTIDE SEQUENCE [LARGE SCALE GENOMIC DNA]</scope>
    <source>
        <strain evidence="9 10">NBRC 105367</strain>
    </source>
</reference>
<keyword evidence="2" id="KW-0813">Transport</keyword>
<keyword evidence="10" id="KW-1185">Reference proteome</keyword>
<feature type="transmembrane region" description="Helical" evidence="7">
    <location>
        <begin position="360"/>
        <end position="379"/>
    </location>
</feature>
<feature type="transmembrane region" description="Helical" evidence="7">
    <location>
        <begin position="236"/>
        <end position="261"/>
    </location>
</feature>
<feature type="transmembrane region" description="Helical" evidence="7">
    <location>
        <begin position="391"/>
        <end position="410"/>
    </location>
</feature>
<gene>
    <name evidence="9" type="ORF">Psuf_037940</name>
</gene>
<feature type="transmembrane region" description="Helical" evidence="7">
    <location>
        <begin position="116"/>
        <end position="132"/>
    </location>
</feature>
<evidence type="ECO:0000256" key="4">
    <source>
        <dbReference type="ARBA" id="ARBA00022692"/>
    </source>
</evidence>
<comment type="subcellular location">
    <subcellularLocation>
        <location evidence="1">Cell membrane</location>
        <topology evidence="1">Multi-pass membrane protein</topology>
    </subcellularLocation>
</comment>
<feature type="transmembrane region" description="Helical" evidence="7">
    <location>
        <begin position="299"/>
        <end position="316"/>
    </location>
</feature>
<accession>A0A6F8YKK7</accession>